<feature type="region of interest" description="Disordered" evidence="11">
    <location>
        <begin position="513"/>
        <end position="535"/>
    </location>
</feature>
<evidence type="ECO:0000256" key="5">
    <source>
        <dbReference type="ARBA" id="ARBA00022989"/>
    </source>
</evidence>
<evidence type="ECO:0000259" key="14">
    <source>
        <dbReference type="PROSITE" id="PS51469"/>
    </source>
</evidence>
<feature type="region of interest" description="Disordered" evidence="11">
    <location>
        <begin position="94"/>
        <end position="115"/>
    </location>
</feature>
<accession>A0A0L0NTG8</accession>
<evidence type="ECO:0000313" key="16">
    <source>
        <dbReference type="Proteomes" id="UP000037122"/>
    </source>
</evidence>
<dbReference type="PANTHER" id="PTHR12953">
    <property type="entry name" value="MEMBRANE PROTEIN CH1 RELATED"/>
    <property type="match status" value="1"/>
</dbReference>
<feature type="signal peptide" evidence="13">
    <location>
        <begin position="1"/>
        <end position="16"/>
    </location>
</feature>
<dbReference type="Gene3D" id="2.60.120.260">
    <property type="entry name" value="Galactose-binding domain-like"/>
    <property type="match status" value="1"/>
</dbReference>
<comment type="caution">
    <text evidence="15">The sequence shown here is derived from an EMBL/GenBank/DDBJ whole genome shotgun (WGS) entry which is preliminary data.</text>
</comment>
<dbReference type="InterPro" id="IPR045120">
    <property type="entry name" value="Suco/Slp1-like"/>
</dbReference>
<gene>
    <name evidence="15" type="ORF">QG37_05847</name>
</gene>
<dbReference type="VEuPathDB" id="FungiDB:B9J08_002300"/>
<keyword evidence="2 12" id="KW-0812">Transmembrane</keyword>
<dbReference type="SUPFAM" id="SSF49785">
    <property type="entry name" value="Galactose-binding domain-like"/>
    <property type="match status" value="1"/>
</dbReference>
<evidence type="ECO:0000256" key="12">
    <source>
        <dbReference type="SAM" id="Phobius"/>
    </source>
</evidence>
<feature type="chain" id="PRO_5005545360" description="SUN-like protein 1" evidence="13">
    <location>
        <begin position="17"/>
        <end position="535"/>
    </location>
</feature>
<sequence>MIRHWRNWALLALVYAEEIVLQPSALTSISVGTSISTSSTSFSTSAISSVVSTYFNSQSTLVIPDIDIEEDGVGNFSDDCHFLSFEEWKKQKQLEAEERSNSSRHESPSTSLSTSVGHALETYKYESASLDNVEVDLLEDQGKTYKDKFNYASGDCAATVVKTNSDAKGASAILSEVKDSYLLNKCATPNKFVVIELCQDILVSSVVMANFELFSSMFRKVRFSVSDVFPSTNWHVLGEVEAHNIRDTQVFDIENPLIWARYLKIEILSHYGDEFYCPISVVRVHGTTMMEEVKKDSPEVLKLVLQPEATSVNVLFEYADDDEGCKALSPYLALHEFLRDINNSSDYCDIQANTSSIPIESTSTTKTTQESIFKNIVKRLSLLESNATLSLLYIEEQSKLLSDAFANLEKRHALKLNNLLQRFNHTVIAQVQHLQNAFETNHHQSNALLEKQEQALRNVLGDLTRKNQALASDLSFQRKVVIVDTLLIFVLLSYVIIAREFILEEQVNTKKRPRVKKRKTYPVTPRKPRFHSRMA</sequence>
<dbReference type="PROSITE" id="PS51469">
    <property type="entry name" value="SUN"/>
    <property type="match status" value="1"/>
</dbReference>
<dbReference type="VEuPathDB" id="FungiDB:CJI96_0004861"/>
<evidence type="ECO:0000313" key="15">
    <source>
        <dbReference type="EMBL" id="KND97461.1"/>
    </source>
</evidence>
<keyword evidence="5 12" id="KW-1133">Transmembrane helix</keyword>
<dbReference type="AlphaFoldDB" id="A0A0L0NTG8"/>
<evidence type="ECO:0000256" key="3">
    <source>
        <dbReference type="ARBA" id="ARBA00022729"/>
    </source>
</evidence>
<dbReference type="Pfam" id="PF07738">
    <property type="entry name" value="Sad1_UNC"/>
    <property type="match status" value="1"/>
</dbReference>
<dbReference type="VEuPathDB" id="FungiDB:CJJ07_005042"/>
<evidence type="ECO:0000256" key="8">
    <source>
        <dbReference type="ARBA" id="ARBA00061226"/>
    </source>
</evidence>
<dbReference type="FunFam" id="2.60.120.260:FF:000099">
    <property type="entry name" value="Uncharacterized protein, isoform C"/>
    <property type="match status" value="1"/>
</dbReference>
<dbReference type="GO" id="GO:0005789">
    <property type="term" value="C:endoplasmic reticulum membrane"/>
    <property type="evidence" value="ECO:0007669"/>
    <property type="project" value="UniProtKB-SubCell"/>
</dbReference>
<evidence type="ECO:0000256" key="4">
    <source>
        <dbReference type="ARBA" id="ARBA00022824"/>
    </source>
</evidence>
<dbReference type="VEuPathDB" id="FungiDB:QG37_05847"/>
<dbReference type="GO" id="GO:0034975">
    <property type="term" value="P:protein folding in endoplasmic reticulum"/>
    <property type="evidence" value="ECO:0007669"/>
    <property type="project" value="TreeGrafter"/>
</dbReference>
<evidence type="ECO:0000256" key="7">
    <source>
        <dbReference type="ARBA" id="ARBA00023180"/>
    </source>
</evidence>
<dbReference type="InterPro" id="IPR012919">
    <property type="entry name" value="SUN_dom"/>
</dbReference>
<evidence type="ECO:0000256" key="1">
    <source>
        <dbReference type="ARBA" id="ARBA00004115"/>
    </source>
</evidence>
<keyword evidence="3 13" id="KW-0732">Signal</keyword>
<evidence type="ECO:0000256" key="6">
    <source>
        <dbReference type="ARBA" id="ARBA00023136"/>
    </source>
</evidence>
<evidence type="ECO:0000256" key="11">
    <source>
        <dbReference type="SAM" id="MobiDB-lite"/>
    </source>
</evidence>
<feature type="compositionally biased region" description="Basic and acidic residues" evidence="11">
    <location>
        <begin position="94"/>
        <end position="107"/>
    </location>
</feature>
<dbReference type="VEuPathDB" id="FungiDB:CJJ09_005391"/>
<name>A0A0L0NTG8_CANAR</name>
<proteinExistence type="inferred from homology"/>
<dbReference type="VEuPathDB" id="FungiDB:CJI97_001843"/>
<comment type="similarity">
    <text evidence="8">Belongs to the SLP1 family.</text>
</comment>
<protein>
    <recommendedName>
        <fullName evidence="10">SUN-like protein 1</fullName>
    </recommendedName>
</protein>
<evidence type="ECO:0000256" key="2">
    <source>
        <dbReference type="ARBA" id="ARBA00022692"/>
    </source>
</evidence>
<dbReference type="Proteomes" id="UP000037122">
    <property type="component" value="Unassembled WGS sequence"/>
</dbReference>
<keyword evidence="6 12" id="KW-0472">Membrane</keyword>
<dbReference type="InterPro" id="IPR008979">
    <property type="entry name" value="Galactose-bd-like_sf"/>
</dbReference>
<evidence type="ECO:0000256" key="9">
    <source>
        <dbReference type="ARBA" id="ARBA00064635"/>
    </source>
</evidence>
<keyword evidence="4" id="KW-0256">Endoplasmic reticulum</keyword>
<comment type="subcellular location">
    <subcellularLocation>
        <location evidence="1">Endoplasmic reticulum membrane</location>
        <topology evidence="1">Single-pass type I membrane protein</topology>
    </subcellularLocation>
</comment>
<dbReference type="EMBL" id="LGST01000041">
    <property type="protein sequence ID" value="KND97461.1"/>
    <property type="molecule type" value="Genomic_DNA"/>
</dbReference>
<feature type="transmembrane region" description="Helical" evidence="12">
    <location>
        <begin position="480"/>
        <end position="502"/>
    </location>
</feature>
<evidence type="ECO:0000256" key="10">
    <source>
        <dbReference type="ARBA" id="ARBA00075366"/>
    </source>
</evidence>
<evidence type="ECO:0000256" key="13">
    <source>
        <dbReference type="SAM" id="SignalP"/>
    </source>
</evidence>
<dbReference type="PANTHER" id="PTHR12953:SF0">
    <property type="entry name" value="SUN DOMAIN-CONTAINING OSSIFICATION FACTOR"/>
    <property type="match status" value="1"/>
</dbReference>
<comment type="subunit">
    <text evidence="9">Interacts with EMP65.</text>
</comment>
<organism evidence="15 16">
    <name type="scientific">Candidozyma auris</name>
    <name type="common">Yeast</name>
    <name type="synonym">Candida auris</name>
    <dbReference type="NCBI Taxonomy" id="498019"/>
    <lineage>
        <taxon>Eukaryota</taxon>
        <taxon>Fungi</taxon>
        <taxon>Dikarya</taxon>
        <taxon>Ascomycota</taxon>
        <taxon>Saccharomycotina</taxon>
        <taxon>Pichiomycetes</taxon>
        <taxon>Metschnikowiaceae</taxon>
        <taxon>Candidozyma</taxon>
    </lineage>
</organism>
<feature type="domain" description="SUN" evidence="14">
    <location>
        <begin position="111"/>
        <end position="289"/>
    </location>
</feature>
<reference evidence="16" key="1">
    <citation type="journal article" date="2015" name="BMC Genomics">
        <title>Draft genome of a commonly misdiagnosed multidrug resistant pathogen Candida auris.</title>
        <authorList>
            <person name="Chatterjee S."/>
            <person name="Alampalli S.V."/>
            <person name="Nageshan R.K."/>
            <person name="Chettiar S.T."/>
            <person name="Joshi S."/>
            <person name="Tatu U.S."/>
        </authorList>
    </citation>
    <scope>NUCLEOTIDE SEQUENCE [LARGE SCALE GENOMIC DNA]</scope>
    <source>
        <strain evidence="16">6684</strain>
    </source>
</reference>
<keyword evidence="7" id="KW-0325">Glycoprotein</keyword>